<keyword evidence="2" id="KW-0285">Flavoprotein</keyword>
<protein>
    <submittedName>
        <fullName evidence="6">Fumarate reductase flavoprotein subunit</fullName>
    </submittedName>
</protein>
<evidence type="ECO:0000313" key="7">
    <source>
        <dbReference type="Proteomes" id="UP000253034"/>
    </source>
</evidence>
<gene>
    <name evidence="6" type="ORF">DFR58_13223</name>
</gene>
<dbReference type="InterPro" id="IPR027477">
    <property type="entry name" value="Succ_DH/fumarate_Rdtase_cat_sf"/>
</dbReference>
<dbReference type="GO" id="GO:0033765">
    <property type="term" value="F:steroid dehydrogenase activity, acting on the CH-CH group of donors"/>
    <property type="evidence" value="ECO:0007669"/>
    <property type="project" value="UniProtKB-ARBA"/>
</dbReference>
<organism evidence="6 7">
    <name type="scientific">Anaerobacterium chartisolvens</name>
    <dbReference type="NCBI Taxonomy" id="1297424"/>
    <lineage>
        <taxon>Bacteria</taxon>
        <taxon>Bacillati</taxon>
        <taxon>Bacillota</taxon>
        <taxon>Clostridia</taxon>
        <taxon>Eubacteriales</taxon>
        <taxon>Oscillospiraceae</taxon>
        <taxon>Anaerobacterium</taxon>
    </lineage>
</organism>
<dbReference type="Proteomes" id="UP000253034">
    <property type="component" value="Unassembled WGS sequence"/>
</dbReference>
<evidence type="ECO:0000256" key="1">
    <source>
        <dbReference type="ARBA" id="ARBA00001974"/>
    </source>
</evidence>
<dbReference type="PRINTS" id="PR00368">
    <property type="entry name" value="FADPNR"/>
</dbReference>
<comment type="caution">
    <text evidence="6">The sequence shown here is derived from an EMBL/GenBank/DDBJ whole genome shotgun (WGS) entry which is preliminary data.</text>
</comment>
<proteinExistence type="predicted"/>
<comment type="cofactor">
    <cofactor evidence="1">
        <name>FAD</name>
        <dbReference type="ChEBI" id="CHEBI:57692"/>
    </cofactor>
</comment>
<evidence type="ECO:0000259" key="5">
    <source>
        <dbReference type="Pfam" id="PF00890"/>
    </source>
</evidence>
<keyword evidence="7" id="KW-1185">Reference proteome</keyword>
<feature type="domain" description="FAD-dependent oxidoreductase 2 FAD-binding" evidence="5">
    <location>
        <begin position="7"/>
        <end position="452"/>
    </location>
</feature>
<sequence>MKRMEADVIVVAAGPAGLAASISAAEAGKNVLTFEKANTTGGAGNMGMGPFAVETRLQRDSFIEISKEEAFDMHMKYTHYRVDADLVQAYFGKSADTISWLQEMGVEFVGAFKYFSSSEATWHIVKPENGVVGPRAASAMYKIMTQHAKEVGVDIKLETPVKKLIVENGKVAGVIAAEKGGEEIDARAKAVIIATGGFGDNVEMIEKYLGYKCREDYFPFMIPGLKGDGLNMCWEIGAAKYGIGAEVIYQLPDNLSWFCLDGVLRQPNLLINQRGDRFMNEEQLENTTFAGNAIALQPGRYAYCIMDEGIKKHYLRNGLDQVDMVHPSSIIYGFEEEAARAEQTGYEGYFEVDTIEELAGKLGIDADKLQDTIDEYNDMCDQNMDTKFGKNPKYLHAIGKGKLYVGKFFLGAYGSIGGLKINSKCQVFNEKDEVIPGLYAAGQDANTIYGDSYNFYMPGNSMGFAINTGRMAGEAASDYADEL</sequence>
<dbReference type="EMBL" id="QPJT01000032">
    <property type="protein sequence ID" value="RCX09929.1"/>
    <property type="molecule type" value="Genomic_DNA"/>
</dbReference>
<dbReference type="RefSeq" id="WP_114299677.1">
    <property type="nucleotide sequence ID" value="NZ_QPJT01000032.1"/>
</dbReference>
<dbReference type="Pfam" id="PF00890">
    <property type="entry name" value="FAD_binding_2"/>
    <property type="match status" value="1"/>
</dbReference>
<dbReference type="Gene3D" id="3.50.50.60">
    <property type="entry name" value="FAD/NAD(P)-binding domain"/>
    <property type="match status" value="1"/>
</dbReference>
<dbReference type="OrthoDB" id="9806724at2"/>
<dbReference type="SUPFAM" id="SSF51905">
    <property type="entry name" value="FAD/NAD(P)-binding domain"/>
    <property type="match status" value="1"/>
</dbReference>
<dbReference type="SUPFAM" id="SSF56425">
    <property type="entry name" value="Succinate dehydrogenase/fumarate reductase flavoprotein, catalytic domain"/>
    <property type="match status" value="1"/>
</dbReference>
<dbReference type="PRINTS" id="PR00411">
    <property type="entry name" value="PNDRDTASEI"/>
</dbReference>
<keyword evidence="3" id="KW-0274">FAD</keyword>
<evidence type="ECO:0000256" key="3">
    <source>
        <dbReference type="ARBA" id="ARBA00022827"/>
    </source>
</evidence>
<dbReference type="Gene3D" id="3.90.700.10">
    <property type="entry name" value="Succinate dehydrogenase/fumarate reductase flavoprotein, catalytic domain"/>
    <property type="match status" value="1"/>
</dbReference>
<evidence type="ECO:0000313" key="6">
    <source>
        <dbReference type="EMBL" id="RCX09929.1"/>
    </source>
</evidence>
<dbReference type="InterPro" id="IPR036188">
    <property type="entry name" value="FAD/NAD-bd_sf"/>
</dbReference>
<keyword evidence="4" id="KW-0560">Oxidoreductase</keyword>
<dbReference type="InterPro" id="IPR003953">
    <property type="entry name" value="FAD-dep_OxRdtase_2_FAD-bd"/>
</dbReference>
<dbReference type="GO" id="GO:0008202">
    <property type="term" value="P:steroid metabolic process"/>
    <property type="evidence" value="ECO:0007669"/>
    <property type="project" value="UniProtKB-ARBA"/>
</dbReference>
<dbReference type="PANTHER" id="PTHR43400:SF10">
    <property type="entry name" value="3-OXOSTEROID 1-DEHYDROGENASE"/>
    <property type="match status" value="1"/>
</dbReference>
<reference evidence="6 7" key="1">
    <citation type="submission" date="2018-07" db="EMBL/GenBank/DDBJ databases">
        <title>Genomic Encyclopedia of Type Strains, Phase IV (KMG-IV): sequencing the most valuable type-strain genomes for metagenomic binning, comparative biology and taxonomic classification.</title>
        <authorList>
            <person name="Goeker M."/>
        </authorList>
    </citation>
    <scope>NUCLEOTIDE SEQUENCE [LARGE SCALE GENOMIC DNA]</scope>
    <source>
        <strain evidence="6 7">DSM 27016</strain>
    </source>
</reference>
<dbReference type="AlphaFoldDB" id="A0A369AKJ2"/>
<dbReference type="InterPro" id="IPR050315">
    <property type="entry name" value="FAD-oxidoreductase_2"/>
</dbReference>
<evidence type="ECO:0000256" key="2">
    <source>
        <dbReference type="ARBA" id="ARBA00022630"/>
    </source>
</evidence>
<name>A0A369AKJ2_9FIRM</name>
<accession>A0A369AKJ2</accession>
<dbReference type="PANTHER" id="PTHR43400">
    <property type="entry name" value="FUMARATE REDUCTASE"/>
    <property type="match status" value="1"/>
</dbReference>
<evidence type="ECO:0000256" key="4">
    <source>
        <dbReference type="ARBA" id="ARBA00023002"/>
    </source>
</evidence>